<dbReference type="Proteomes" id="UP001285441">
    <property type="component" value="Unassembled WGS sequence"/>
</dbReference>
<evidence type="ECO:0000313" key="6">
    <source>
        <dbReference type="Proteomes" id="UP001285441"/>
    </source>
</evidence>
<dbReference type="Pfam" id="PF24883">
    <property type="entry name" value="NPHP3_N"/>
    <property type="match status" value="1"/>
</dbReference>
<gene>
    <name evidence="5" type="ORF">B0H63DRAFT_489796</name>
</gene>
<feature type="domain" description="DUF7708" evidence="3">
    <location>
        <begin position="160"/>
        <end position="282"/>
    </location>
</feature>
<evidence type="ECO:0000259" key="3">
    <source>
        <dbReference type="Pfam" id="PF24809"/>
    </source>
</evidence>
<name>A0AAE0K1P4_9PEZI</name>
<dbReference type="Pfam" id="PF24809">
    <property type="entry name" value="DUF7708"/>
    <property type="match status" value="1"/>
</dbReference>
<evidence type="ECO:0000259" key="4">
    <source>
        <dbReference type="Pfam" id="PF24883"/>
    </source>
</evidence>
<keyword evidence="6" id="KW-1185">Reference proteome</keyword>
<evidence type="ECO:0008006" key="7">
    <source>
        <dbReference type="Google" id="ProtNLM"/>
    </source>
</evidence>
<evidence type="ECO:0000256" key="1">
    <source>
        <dbReference type="ARBA" id="ARBA00022737"/>
    </source>
</evidence>
<dbReference type="PANTHER" id="PTHR40619:SF3">
    <property type="entry name" value="FUNGAL STAND N-TERMINAL GOODBYE DOMAIN-CONTAINING PROTEIN"/>
    <property type="match status" value="1"/>
</dbReference>
<reference evidence="5" key="1">
    <citation type="journal article" date="2023" name="Mol. Phylogenet. Evol.">
        <title>Genome-scale phylogeny and comparative genomics of the fungal order Sordariales.</title>
        <authorList>
            <person name="Hensen N."/>
            <person name="Bonometti L."/>
            <person name="Westerberg I."/>
            <person name="Brannstrom I.O."/>
            <person name="Guillou S."/>
            <person name="Cros-Aarteil S."/>
            <person name="Calhoun S."/>
            <person name="Haridas S."/>
            <person name="Kuo A."/>
            <person name="Mondo S."/>
            <person name="Pangilinan J."/>
            <person name="Riley R."/>
            <person name="LaButti K."/>
            <person name="Andreopoulos B."/>
            <person name="Lipzen A."/>
            <person name="Chen C."/>
            <person name="Yan M."/>
            <person name="Daum C."/>
            <person name="Ng V."/>
            <person name="Clum A."/>
            <person name="Steindorff A."/>
            <person name="Ohm R.A."/>
            <person name="Martin F."/>
            <person name="Silar P."/>
            <person name="Natvig D.O."/>
            <person name="Lalanne C."/>
            <person name="Gautier V."/>
            <person name="Ament-Velasquez S.L."/>
            <person name="Kruys A."/>
            <person name="Hutchinson M.I."/>
            <person name="Powell A.J."/>
            <person name="Barry K."/>
            <person name="Miller A.N."/>
            <person name="Grigoriev I.V."/>
            <person name="Debuchy R."/>
            <person name="Gladieux P."/>
            <person name="Hiltunen Thoren M."/>
            <person name="Johannesson H."/>
        </authorList>
    </citation>
    <scope>NUCLEOTIDE SEQUENCE</scope>
    <source>
        <strain evidence="5">CBS 232.78</strain>
    </source>
</reference>
<accession>A0AAE0K1P4</accession>
<evidence type="ECO:0000313" key="5">
    <source>
        <dbReference type="EMBL" id="KAK3367801.1"/>
    </source>
</evidence>
<dbReference type="PANTHER" id="PTHR40619">
    <property type="entry name" value="FUNGAL STAND N-TERMINAL GOODBYE DOMAIN-CONTAINING PROTEIN"/>
    <property type="match status" value="1"/>
</dbReference>
<protein>
    <recommendedName>
        <fullName evidence="7">Fungal STAND N-terminal Goodbye domain-containing protein</fullName>
    </recommendedName>
</protein>
<proteinExistence type="predicted"/>
<dbReference type="InterPro" id="IPR056125">
    <property type="entry name" value="DUF7708"/>
</dbReference>
<dbReference type="EMBL" id="JAULSW010000011">
    <property type="protein sequence ID" value="KAK3367801.1"/>
    <property type="molecule type" value="Genomic_DNA"/>
</dbReference>
<organism evidence="5 6">
    <name type="scientific">Podospora didyma</name>
    <dbReference type="NCBI Taxonomy" id="330526"/>
    <lineage>
        <taxon>Eukaryota</taxon>
        <taxon>Fungi</taxon>
        <taxon>Dikarya</taxon>
        <taxon>Ascomycota</taxon>
        <taxon>Pezizomycotina</taxon>
        <taxon>Sordariomycetes</taxon>
        <taxon>Sordariomycetidae</taxon>
        <taxon>Sordariales</taxon>
        <taxon>Podosporaceae</taxon>
        <taxon>Podospora</taxon>
    </lineage>
</organism>
<evidence type="ECO:0000256" key="2">
    <source>
        <dbReference type="SAM" id="MobiDB-lite"/>
    </source>
</evidence>
<reference evidence="5" key="2">
    <citation type="submission" date="2023-06" db="EMBL/GenBank/DDBJ databases">
        <authorList>
            <consortium name="Lawrence Berkeley National Laboratory"/>
            <person name="Haridas S."/>
            <person name="Hensen N."/>
            <person name="Bonometti L."/>
            <person name="Westerberg I."/>
            <person name="Brannstrom I.O."/>
            <person name="Guillou S."/>
            <person name="Cros-Aarteil S."/>
            <person name="Calhoun S."/>
            <person name="Kuo A."/>
            <person name="Mondo S."/>
            <person name="Pangilinan J."/>
            <person name="Riley R."/>
            <person name="LaButti K."/>
            <person name="Andreopoulos B."/>
            <person name="Lipzen A."/>
            <person name="Chen C."/>
            <person name="Yanf M."/>
            <person name="Daum C."/>
            <person name="Ng V."/>
            <person name="Clum A."/>
            <person name="Steindorff A."/>
            <person name="Ohm R."/>
            <person name="Martin F."/>
            <person name="Silar P."/>
            <person name="Natvig D."/>
            <person name="Lalanne C."/>
            <person name="Gautier V."/>
            <person name="Ament-velasquez S.L."/>
            <person name="Kruys A."/>
            <person name="Hutchinson M.I."/>
            <person name="Powell A.J."/>
            <person name="Barry K."/>
            <person name="Miller A.N."/>
            <person name="Grigoriev I.V."/>
            <person name="Debuchy R."/>
            <person name="Gladieux P."/>
            <person name="Thoren M.H."/>
            <person name="Johannesson H."/>
        </authorList>
    </citation>
    <scope>NUCLEOTIDE SEQUENCE</scope>
    <source>
        <strain evidence="5">CBS 232.78</strain>
    </source>
</reference>
<dbReference type="InterPro" id="IPR056884">
    <property type="entry name" value="NPHP3-like_N"/>
</dbReference>
<feature type="domain" description="Nephrocystin 3-like N-terminal" evidence="4">
    <location>
        <begin position="436"/>
        <end position="614"/>
    </location>
</feature>
<dbReference type="AlphaFoldDB" id="A0AAE0K1P4"/>
<feature type="region of interest" description="Disordered" evidence="2">
    <location>
        <begin position="39"/>
        <end position="65"/>
    </location>
</feature>
<keyword evidence="1" id="KW-0677">Repeat</keyword>
<sequence length="662" mass="74496">MSTSTRRLGRLLDNYLRKRLSRDIHPAITLVRDRGEATSTFLLPPDDNPQATSSKALVGRPQGEDDDDKFEIDLDEIYRDAKCEKQGFQLAMEAYESTTVGSKFKTDVTENPIHTWDDVLTEVQRAQDMYSDASGMWGRIQKGLRRFGSNGQALEAWASLLPSESEYTSVLCGGLKLIFGAAARLHDLRSDIGDALAEIPEQLRTTHLAMGIFKRSKELHQTSAALYTAIIAALHHIVVWYKEKAIKTLFKSIFKQESYAKHLDELLQDIRKQSERFREAVSLCSYERIMDTSLMVKTQGIQQAENHKVVVGYLDKSIRELQGFKGDFQAMAGDLQGEMKEMRAQFAEMLTDILAAFLSSDSRMDPGTQDLKDPNLPIRRAKSESKLIRDIPGAQDELLSAFDYNTSLAQDDIAASLRSVWQIPRPDQDRLVAAMQSPKLQCWITQTVSSALFLHFNAPRNQRSTSFIAAKLADSIRSSSSSAGNVIVLCFFCGSYSRPVVPGEDADFDVASMMRSLTSQLLIAYPDFSIHIVRRIREADLNSVGDLGKLFHLLLRQLPRHKTVFCILDGVTRFEENKALREESELAVRELMEIVSWTAEHENGGCCFKLLLTSPGSSRVLYRHLVDPEKDSVRLPAKIPSQGGYTRGKWEGSINRLGFFQY</sequence>
<comment type="caution">
    <text evidence="5">The sequence shown here is derived from an EMBL/GenBank/DDBJ whole genome shotgun (WGS) entry which is preliminary data.</text>
</comment>